<name>A0AAD5XJQ3_9FUNG</name>
<dbReference type="PANTHER" id="PTHR21680">
    <property type="entry name" value="COILED-COIL DOMAIN-CONTAINING PROTEIN 124"/>
    <property type="match status" value="1"/>
</dbReference>
<feature type="region of interest" description="Disordered" evidence="3">
    <location>
        <begin position="78"/>
        <end position="99"/>
    </location>
</feature>
<dbReference type="Pfam" id="PF22048">
    <property type="entry name" value="LSO1_2-like"/>
    <property type="match status" value="1"/>
</dbReference>
<dbReference type="AlphaFoldDB" id="A0AAD5XJQ3"/>
<feature type="domain" description="Coiled-coil" evidence="4">
    <location>
        <begin position="113"/>
        <end position="198"/>
    </location>
</feature>
<evidence type="ECO:0000256" key="2">
    <source>
        <dbReference type="ARBA" id="ARBA00023054"/>
    </source>
</evidence>
<organism evidence="6 7">
    <name type="scientific">Geranomyces variabilis</name>
    <dbReference type="NCBI Taxonomy" id="109894"/>
    <lineage>
        <taxon>Eukaryota</taxon>
        <taxon>Fungi</taxon>
        <taxon>Fungi incertae sedis</taxon>
        <taxon>Chytridiomycota</taxon>
        <taxon>Chytridiomycota incertae sedis</taxon>
        <taxon>Chytridiomycetes</taxon>
        <taxon>Spizellomycetales</taxon>
        <taxon>Powellomycetaceae</taxon>
        <taxon>Geranomyces</taxon>
    </lineage>
</organism>
<evidence type="ECO:0008006" key="8">
    <source>
        <dbReference type="Google" id="ProtNLM"/>
    </source>
</evidence>
<dbReference type="InterPro" id="IPR054414">
    <property type="entry name" value="Ccdc124/Oxs1_C"/>
</dbReference>
<evidence type="ECO:0000256" key="1">
    <source>
        <dbReference type="ARBA" id="ARBA00008296"/>
    </source>
</evidence>
<dbReference type="InterPro" id="IPR054413">
    <property type="entry name" value="LSO1/2"/>
</dbReference>
<dbReference type="InterPro" id="IPR010422">
    <property type="entry name" value="Ccdc124/Oxs1"/>
</dbReference>
<gene>
    <name evidence="6" type="ORF">HDU87_007350</name>
</gene>
<feature type="region of interest" description="Disordered" evidence="3">
    <location>
        <begin position="1"/>
        <end position="49"/>
    </location>
</feature>
<keyword evidence="2" id="KW-0175">Coiled coil</keyword>
<comment type="caution">
    <text evidence="6">The sequence shown here is derived from an EMBL/GenBank/DDBJ whole genome shotgun (WGS) entry which is preliminary data.</text>
</comment>
<dbReference type="GO" id="GO:0003713">
    <property type="term" value="F:transcription coactivator activity"/>
    <property type="evidence" value="ECO:0007669"/>
    <property type="project" value="TreeGrafter"/>
</dbReference>
<reference evidence="6" key="1">
    <citation type="submission" date="2020-05" db="EMBL/GenBank/DDBJ databases">
        <title>Phylogenomic resolution of chytrid fungi.</title>
        <authorList>
            <person name="Stajich J.E."/>
            <person name="Amses K."/>
            <person name="Simmons R."/>
            <person name="Seto K."/>
            <person name="Myers J."/>
            <person name="Bonds A."/>
            <person name="Quandt C.A."/>
            <person name="Barry K."/>
            <person name="Liu P."/>
            <person name="Grigoriev I."/>
            <person name="Longcore J.E."/>
            <person name="James T.Y."/>
        </authorList>
    </citation>
    <scope>NUCLEOTIDE SEQUENCE</scope>
    <source>
        <strain evidence="6">JEL0379</strain>
    </source>
</reference>
<evidence type="ECO:0000259" key="4">
    <source>
        <dbReference type="Pfam" id="PF06244"/>
    </source>
</evidence>
<comment type="similarity">
    <text evidence="1">Belongs to the CCDC124 family.</text>
</comment>
<keyword evidence="7" id="KW-1185">Reference proteome</keyword>
<feature type="region of interest" description="Disordered" evidence="3">
    <location>
        <begin position="186"/>
        <end position="228"/>
    </location>
</feature>
<evidence type="ECO:0000259" key="5">
    <source>
        <dbReference type="Pfam" id="PF22048"/>
    </source>
</evidence>
<dbReference type="EMBL" id="JADGJQ010000069">
    <property type="protein sequence ID" value="KAJ3173847.1"/>
    <property type="molecule type" value="Genomic_DNA"/>
</dbReference>
<feature type="compositionally biased region" description="Basic and acidic residues" evidence="3">
    <location>
        <begin position="90"/>
        <end position="99"/>
    </location>
</feature>
<dbReference type="InterPro" id="IPR036910">
    <property type="entry name" value="HMG_box_dom_sf"/>
</dbReference>
<dbReference type="PANTHER" id="PTHR21680:SF0">
    <property type="entry name" value="COILED-COIL DOMAIN-CONTAINING PROTEIN 124"/>
    <property type="match status" value="1"/>
</dbReference>
<dbReference type="Pfam" id="PF06244">
    <property type="entry name" value="Ccdc124"/>
    <property type="match status" value="1"/>
</dbReference>
<proteinExistence type="inferred from homology"/>
<feature type="compositionally biased region" description="Basic and acidic residues" evidence="3">
    <location>
        <begin position="141"/>
        <end position="151"/>
    </location>
</feature>
<sequence>MGGNKEKRVDQKKTALKEKESKVAGEREAHESEKWTKGAKVDKKAEEEQKKLEALQKKKEREALLAAEERELAATAAKAKAAPVVKGSAKKAEQKSAKHDAYGLDSGAAIPEFAASGLDDALSLLDVAVAPSAGGGGGVKGSDKIERHPEKRMKSAWAAFEEREMPILKAEQPGLRLSQYKQALAKKWKKSPENPMNQESVAFDTTRQEERELVAQKREEALEKHRVK</sequence>
<dbReference type="Proteomes" id="UP001212152">
    <property type="component" value="Unassembled WGS sequence"/>
</dbReference>
<feature type="compositionally biased region" description="Basic and acidic residues" evidence="3">
    <location>
        <begin position="206"/>
        <end position="228"/>
    </location>
</feature>
<dbReference type="GO" id="GO:0005634">
    <property type="term" value="C:nucleus"/>
    <property type="evidence" value="ECO:0007669"/>
    <property type="project" value="TreeGrafter"/>
</dbReference>
<feature type="region of interest" description="Disordered" evidence="3">
    <location>
        <begin position="132"/>
        <end position="151"/>
    </location>
</feature>
<evidence type="ECO:0000256" key="3">
    <source>
        <dbReference type="SAM" id="MobiDB-lite"/>
    </source>
</evidence>
<accession>A0AAD5XJQ3</accession>
<protein>
    <recommendedName>
        <fullName evidence="8">HMG box domain-containing protein</fullName>
    </recommendedName>
</protein>
<evidence type="ECO:0000313" key="7">
    <source>
        <dbReference type="Proteomes" id="UP001212152"/>
    </source>
</evidence>
<feature type="compositionally biased region" description="Polar residues" evidence="3">
    <location>
        <begin position="194"/>
        <end position="205"/>
    </location>
</feature>
<evidence type="ECO:0000313" key="6">
    <source>
        <dbReference type="EMBL" id="KAJ3173847.1"/>
    </source>
</evidence>
<feature type="domain" description="LSO1/LSO2" evidence="5">
    <location>
        <begin position="5"/>
        <end position="69"/>
    </location>
</feature>
<dbReference type="GO" id="GO:0006366">
    <property type="term" value="P:transcription by RNA polymerase II"/>
    <property type="evidence" value="ECO:0007669"/>
    <property type="project" value="TreeGrafter"/>
</dbReference>
<dbReference type="SUPFAM" id="SSF47095">
    <property type="entry name" value="HMG-box"/>
    <property type="match status" value="1"/>
</dbReference>